<dbReference type="Gene3D" id="1.10.238.10">
    <property type="entry name" value="EF-hand"/>
    <property type="match status" value="2"/>
</dbReference>
<evidence type="ECO:0000256" key="2">
    <source>
        <dbReference type="ARBA" id="ARBA00007284"/>
    </source>
</evidence>
<reference evidence="10" key="2">
    <citation type="submission" date="2021-08" db="EMBL/GenBank/DDBJ databases">
        <authorList>
            <person name="Eriksson T."/>
        </authorList>
    </citation>
    <scope>NUCLEOTIDE SEQUENCE</scope>
    <source>
        <strain evidence="10">Stoneville</strain>
        <tissue evidence="10">Whole head</tissue>
    </source>
</reference>
<dbReference type="Gene3D" id="1.10.3630.10">
    <property type="entry name" value="yeast vps74-n-term truncation variant domain like"/>
    <property type="match status" value="1"/>
</dbReference>
<dbReference type="InterPro" id="IPR018247">
    <property type="entry name" value="EF_Hand_1_Ca_BS"/>
</dbReference>
<accession>A0A8J6LKG7</accession>
<dbReference type="CDD" id="cd23311">
    <property type="entry name" value="beta-trefoil_FGF_Bnl-like"/>
    <property type="match status" value="1"/>
</dbReference>
<feature type="domain" description="EF-hand" evidence="9">
    <location>
        <begin position="362"/>
        <end position="397"/>
    </location>
</feature>
<dbReference type="SMART" id="SM00442">
    <property type="entry name" value="FGF"/>
    <property type="match status" value="1"/>
</dbReference>
<evidence type="ECO:0000256" key="1">
    <source>
        <dbReference type="ARBA" id="ARBA00004255"/>
    </source>
</evidence>
<dbReference type="Proteomes" id="UP000719412">
    <property type="component" value="Unassembled WGS sequence"/>
</dbReference>
<name>A0A8J6LKG7_TENMO</name>
<keyword evidence="11" id="KW-1185">Reference proteome</keyword>
<protein>
    <recommendedName>
        <fullName evidence="9">EF-hand domain-containing protein</fullName>
    </recommendedName>
</protein>
<evidence type="ECO:0000256" key="6">
    <source>
        <dbReference type="ARBA" id="ARBA00023121"/>
    </source>
</evidence>
<dbReference type="Pfam" id="PF05719">
    <property type="entry name" value="GPP34"/>
    <property type="match status" value="1"/>
</dbReference>
<evidence type="ECO:0000256" key="7">
    <source>
        <dbReference type="ARBA" id="ARBA00023136"/>
    </source>
</evidence>
<dbReference type="GO" id="GO:0043001">
    <property type="term" value="P:Golgi to plasma membrane protein transport"/>
    <property type="evidence" value="ECO:0007669"/>
    <property type="project" value="TreeGrafter"/>
</dbReference>
<gene>
    <name evidence="10" type="ORF">GEV33_000468</name>
</gene>
<dbReference type="GO" id="GO:0000139">
    <property type="term" value="C:Golgi membrane"/>
    <property type="evidence" value="ECO:0007669"/>
    <property type="project" value="UniProtKB-SubCell"/>
</dbReference>
<dbReference type="InterPro" id="IPR002048">
    <property type="entry name" value="EF_hand_dom"/>
</dbReference>
<dbReference type="SMART" id="SM00054">
    <property type="entry name" value="EFh"/>
    <property type="match status" value="2"/>
</dbReference>
<dbReference type="GO" id="GO:0007030">
    <property type="term" value="P:Golgi organization"/>
    <property type="evidence" value="ECO:0007669"/>
    <property type="project" value="TreeGrafter"/>
</dbReference>
<keyword evidence="6" id="KW-0446">Lipid-binding</keyword>
<dbReference type="PROSITE" id="PS00018">
    <property type="entry name" value="EF_HAND_1"/>
    <property type="match status" value="1"/>
</dbReference>
<evidence type="ECO:0000256" key="5">
    <source>
        <dbReference type="ARBA" id="ARBA00023034"/>
    </source>
</evidence>
<dbReference type="PRINTS" id="PR00263">
    <property type="entry name" value="HBGFFGF"/>
</dbReference>
<dbReference type="InterPro" id="IPR002209">
    <property type="entry name" value="Fibroblast_GF_fam"/>
</dbReference>
<feature type="compositionally biased region" description="Basic residues" evidence="8">
    <location>
        <begin position="208"/>
        <end position="224"/>
    </location>
</feature>
<dbReference type="InterPro" id="IPR011992">
    <property type="entry name" value="EF-hand-dom_pair"/>
</dbReference>
<reference evidence="10" key="1">
    <citation type="journal article" date="2020" name="J Insects Food Feed">
        <title>The yellow mealworm (Tenebrio molitor) genome: a resource for the emerging insects as food and feed industry.</title>
        <authorList>
            <person name="Eriksson T."/>
            <person name="Andere A."/>
            <person name="Kelstrup H."/>
            <person name="Emery V."/>
            <person name="Picard C."/>
        </authorList>
    </citation>
    <scope>NUCLEOTIDE SEQUENCE</scope>
    <source>
        <strain evidence="10">Stoneville</strain>
        <tissue evidence="10">Whole head</tissue>
    </source>
</reference>
<sequence>MKIQGVATCQYLCMDSCGLLYGSREFGDECIFNETIEQHHYNTYSSTKYSNERRTLYLALNRRGQPRKVQLRAHQQLGRLSSYTRVLTRTVVPERAEELHPVRHHAHMCSSITLESSGRLSASSSDRPTDPPRCRKRKKRKKKKRKCPPDAENDTELCHKRHNTSNHRKLQPNRLVKKCENEDSDECQRDVTVNKKKQKTNTSDKLSSPKKKKNGKKGGKKRHQVITSTEVATTAADDVTHDEDYGLESTTHWDWEDSTAIPDEEETKVVKLTSREKRFIRFASVEYDGQLYMTPQDFLESVVEAEPRPRLKRKVLTPKEIDKMKDSTPPLSQGSARLFRSLRDKGIISYTEYLFLLSILTKPQSGFRIAFNMFDTDGNERVDKNEFLVEHYVDDEQGLQRKHIVDTTLIIHFFGPKGNHDLNFENFKQFMLHLQTEVLELEFNEFSKGLPTISEVDFAKIMLRYTYLDTDEYDMYLDRLLDRIKETKGITFEEFNVFCQFLNNLEDFTIAMRMYTLADHPISKDEFHRAVKICTGTSLSPHLVHTVFSIFDVDGDGLLSYREFIAIMKDRLHRGFKICDGVNKESPNNEKKQDHDEEIDEGDSKETRLTLMEEVLLLGLKDKEVFRREFGLRGCILIELGLRGRVELERAGMRRKALLTRKLILKSDTPAGDVLLDEALKHLKETDPPETVQSWIEYLSGETWNPLKLRYQLKNVRERLAKNLVEKGVLTTEKQNFLLFDMTTHPLTDNVTKSRLIKKIQDAVLTKWVNDPQRMDKRMLALIFLAHASDVLENAFAPLNDDDYELAIKRVRELLDLDFEQESIKPNTSEVLWAVFAAFTK</sequence>
<dbReference type="CDD" id="cd16175">
    <property type="entry name" value="EFh_MICU3"/>
    <property type="match status" value="1"/>
</dbReference>
<dbReference type="AlphaFoldDB" id="A0A8J6LKG7"/>
<keyword evidence="7" id="KW-0472">Membrane</keyword>
<dbReference type="GO" id="GO:0031985">
    <property type="term" value="C:Golgi cisterna"/>
    <property type="evidence" value="ECO:0007669"/>
    <property type="project" value="TreeGrafter"/>
</dbReference>
<evidence type="ECO:0000259" key="9">
    <source>
        <dbReference type="PROSITE" id="PS50222"/>
    </source>
</evidence>
<proteinExistence type="inferred from homology"/>
<evidence type="ECO:0000313" key="11">
    <source>
        <dbReference type="Proteomes" id="UP000719412"/>
    </source>
</evidence>
<keyword evidence="5" id="KW-0333">Golgi apparatus</keyword>
<dbReference type="GO" id="GO:0006890">
    <property type="term" value="P:retrograde vesicle-mediated transport, Golgi to endoplasmic reticulum"/>
    <property type="evidence" value="ECO:0007669"/>
    <property type="project" value="TreeGrafter"/>
</dbReference>
<feature type="compositionally biased region" description="Basic residues" evidence="8">
    <location>
        <begin position="134"/>
        <end position="146"/>
    </location>
</feature>
<dbReference type="PROSITE" id="PS00247">
    <property type="entry name" value="HBGF_FGF"/>
    <property type="match status" value="1"/>
</dbReference>
<comment type="subcellular location">
    <subcellularLocation>
        <location evidence="1">Golgi apparatus membrane</location>
        <topology evidence="1">Peripheral membrane protein</topology>
        <orientation evidence="1">Cytoplasmic side</orientation>
    </subcellularLocation>
</comment>
<evidence type="ECO:0000256" key="3">
    <source>
        <dbReference type="ARBA" id="ARBA00007936"/>
    </source>
</evidence>
<organism evidence="10 11">
    <name type="scientific">Tenebrio molitor</name>
    <name type="common">Yellow mealworm beetle</name>
    <dbReference type="NCBI Taxonomy" id="7067"/>
    <lineage>
        <taxon>Eukaryota</taxon>
        <taxon>Metazoa</taxon>
        <taxon>Ecdysozoa</taxon>
        <taxon>Arthropoda</taxon>
        <taxon>Hexapoda</taxon>
        <taxon>Insecta</taxon>
        <taxon>Pterygota</taxon>
        <taxon>Neoptera</taxon>
        <taxon>Endopterygota</taxon>
        <taxon>Coleoptera</taxon>
        <taxon>Polyphaga</taxon>
        <taxon>Cucujiformia</taxon>
        <taxon>Tenebrionidae</taxon>
        <taxon>Tenebrio</taxon>
    </lineage>
</organism>
<dbReference type="Pfam" id="PF00167">
    <property type="entry name" value="FGF"/>
    <property type="match status" value="1"/>
</dbReference>
<dbReference type="SUPFAM" id="SSF47473">
    <property type="entry name" value="EF-hand"/>
    <property type="match status" value="2"/>
</dbReference>
<dbReference type="Gene3D" id="2.80.10.50">
    <property type="match status" value="1"/>
</dbReference>
<dbReference type="PANTHER" id="PTHR12704:SF2">
    <property type="entry name" value="GOLGI PHOSPHOPROTEIN 3 HOMOLOG SAURON"/>
    <property type="match status" value="1"/>
</dbReference>
<comment type="similarity">
    <text evidence="2">Belongs to the GOLPH3/VPS74 family.</text>
</comment>
<dbReference type="SUPFAM" id="SSF50353">
    <property type="entry name" value="Cytokine"/>
    <property type="match status" value="1"/>
</dbReference>
<feature type="domain" description="EF-hand" evidence="9">
    <location>
        <begin position="539"/>
        <end position="574"/>
    </location>
</feature>
<keyword evidence="4" id="KW-0106">Calcium</keyword>
<dbReference type="Pfam" id="PF00036">
    <property type="entry name" value="EF-hand_1"/>
    <property type="match status" value="1"/>
</dbReference>
<feature type="region of interest" description="Disordered" evidence="8">
    <location>
        <begin position="114"/>
        <end position="242"/>
    </location>
</feature>
<dbReference type="InterPro" id="IPR008628">
    <property type="entry name" value="GPP34-like"/>
</dbReference>
<dbReference type="GO" id="GO:0005509">
    <property type="term" value="F:calcium ion binding"/>
    <property type="evidence" value="ECO:0007669"/>
    <property type="project" value="InterPro"/>
</dbReference>
<dbReference type="PANTHER" id="PTHR12704">
    <property type="entry name" value="TRANS-GOLGI PROTEIN GMX33"/>
    <property type="match status" value="1"/>
</dbReference>
<evidence type="ECO:0000256" key="4">
    <source>
        <dbReference type="ARBA" id="ARBA00022837"/>
    </source>
</evidence>
<dbReference type="GO" id="GO:0008083">
    <property type="term" value="F:growth factor activity"/>
    <property type="evidence" value="ECO:0007669"/>
    <property type="project" value="InterPro"/>
</dbReference>
<dbReference type="GO" id="GO:0048194">
    <property type="term" value="P:Golgi vesicle budding"/>
    <property type="evidence" value="ECO:0007669"/>
    <property type="project" value="TreeGrafter"/>
</dbReference>
<feature type="compositionally biased region" description="Basic residues" evidence="8">
    <location>
        <begin position="159"/>
        <end position="171"/>
    </location>
</feature>
<dbReference type="GO" id="GO:0005802">
    <property type="term" value="C:trans-Golgi network"/>
    <property type="evidence" value="ECO:0007669"/>
    <property type="project" value="TreeGrafter"/>
</dbReference>
<dbReference type="InterPro" id="IPR038261">
    <property type="entry name" value="GPP34-like_sf"/>
</dbReference>
<feature type="compositionally biased region" description="Low complexity" evidence="8">
    <location>
        <begin position="116"/>
        <end position="125"/>
    </location>
</feature>
<evidence type="ECO:0000256" key="8">
    <source>
        <dbReference type="SAM" id="MobiDB-lite"/>
    </source>
</evidence>
<dbReference type="PROSITE" id="PS50222">
    <property type="entry name" value="EF_HAND_2"/>
    <property type="match status" value="2"/>
</dbReference>
<dbReference type="InterPro" id="IPR008996">
    <property type="entry name" value="IL1/FGF"/>
</dbReference>
<comment type="caution">
    <text evidence="10">The sequence shown here is derived from an EMBL/GenBank/DDBJ whole genome shotgun (WGS) entry which is preliminary data.</text>
</comment>
<comment type="similarity">
    <text evidence="3">Belongs to the heparin-binding growth factors family.</text>
</comment>
<dbReference type="EMBL" id="JABDTM020002953">
    <property type="protein sequence ID" value="KAH0822323.1"/>
    <property type="molecule type" value="Genomic_DNA"/>
</dbReference>
<feature type="region of interest" description="Disordered" evidence="8">
    <location>
        <begin position="583"/>
        <end position="604"/>
    </location>
</feature>
<dbReference type="GO" id="GO:0005829">
    <property type="term" value="C:cytosol"/>
    <property type="evidence" value="ECO:0007669"/>
    <property type="project" value="TreeGrafter"/>
</dbReference>
<evidence type="ECO:0000313" key="10">
    <source>
        <dbReference type="EMBL" id="KAH0822323.1"/>
    </source>
</evidence>
<dbReference type="GO" id="GO:0070273">
    <property type="term" value="F:phosphatidylinositol-4-phosphate binding"/>
    <property type="evidence" value="ECO:0007669"/>
    <property type="project" value="InterPro"/>
</dbReference>
<feature type="compositionally biased region" description="Basic and acidic residues" evidence="8">
    <location>
        <begin position="177"/>
        <end position="193"/>
    </location>
</feature>